<evidence type="ECO:0000313" key="3">
    <source>
        <dbReference type="EMBL" id="MBF4500544.1"/>
    </source>
</evidence>
<dbReference type="RefSeq" id="WP_194561979.1">
    <property type="nucleotide sequence ID" value="NZ_JADKPV010000001.1"/>
</dbReference>
<dbReference type="PANTHER" id="PTHR30163">
    <property type="entry name" value="MEMBRANE-BOUND LYTIC MUREIN TRANSGLYCOSYLASE B"/>
    <property type="match status" value="1"/>
</dbReference>
<dbReference type="InterPro" id="IPR043426">
    <property type="entry name" value="MltB-like"/>
</dbReference>
<accession>A0A8J7KSG4</accession>
<name>A0A8J7KSG4_9BACL</name>
<proteinExistence type="predicted"/>
<dbReference type="SUPFAM" id="SSF53955">
    <property type="entry name" value="Lysozyme-like"/>
    <property type="match status" value="1"/>
</dbReference>
<evidence type="ECO:0000259" key="2">
    <source>
        <dbReference type="Pfam" id="PF13406"/>
    </source>
</evidence>
<dbReference type="InterPro" id="IPR008258">
    <property type="entry name" value="Transglycosylase_SLT_dom_1"/>
</dbReference>
<protein>
    <submittedName>
        <fullName evidence="3">Lytic transglycosylase domain-containing protein</fullName>
    </submittedName>
</protein>
<dbReference type="CDD" id="cd13399">
    <property type="entry name" value="Slt35-like"/>
    <property type="match status" value="1"/>
</dbReference>
<evidence type="ECO:0000259" key="1">
    <source>
        <dbReference type="Pfam" id="PF01464"/>
    </source>
</evidence>
<sequence>MAGPKKKKSFLKRLIFLLATVAVVLYGTLAVLIFTFEKSGLIQKAAHVVIDEVQDLTGGLTMPSEYITIYQAAAEEYDIPWTLLAAVHRIETRFSTMSTLISPVGAEGHMQFMPCTFVGWSHPSCSGLGQGDIPEQDKTNPEVIAEYGGYGVDANGDGVADPFDIEDAIYSAAHYLSRSGAAEGDIKKALFNYNRSDQYVSDVYAFYEEFEEKRDQLEGLATAEN</sequence>
<dbReference type="GO" id="GO:0009253">
    <property type="term" value="P:peptidoglycan catabolic process"/>
    <property type="evidence" value="ECO:0007669"/>
    <property type="project" value="TreeGrafter"/>
</dbReference>
<dbReference type="Proteomes" id="UP000622653">
    <property type="component" value="Unassembled WGS sequence"/>
</dbReference>
<dbReference type="AlphaFoldDB" id="A0A8J7KSG4"/>
<evidence type="ECO:0000313" key="4">
    <source>
        <dbReference type="Proteomes" id="UP000622653"/>
    </source>
</evidence>
<feature type="domain" description="Transglycosylase SLT" evidence="2">
    <location>
        <begin position="147"/>
        <end position="184"/>
    </location>
</feature>
<dbReference type="GO" id="GO:0008933">
    <property type="term" value="F:peptidoglycan lytic transglycosylase activity"/>
    <property type="evidence" value="ECO:0007669"/>
    <property type="project" value="TreeGrafter"/>
</dbReference>
<dbReference type="PANTHER" id="PTHR30163:SF8">
    <property type="entry name" value="LYTIC MUREIN TRANSGLYCOSYLASE"/>
    <property type="match status" value="1"/>
</dbReference>
<dbReference type="EMBL" id="JADKPV010000001">
    <property type="protein sequence ID" value="MBF4500544.1"/>
    <property type="molecule type" value="Genomic_DNA"/>
</dbReference>
<comment type="caution">
    <text evidence="3">The sequence shown here is derived from an EMBL/GenBank/DDBJ whole genome shotgun (WGS) entry which is preliminary data.</text>
</comment>
<reference evidence="3" key="1">
    <citation type="submission" date="2020-11" db="EMBL/GenBank/DDBJ databases">
        <title>Multidrug resistant novel bacterium Savagea serpentis sp. nov., isolated from the scats of a vine snake (Ahaetulla nasuta).</title>
        <authorList>
            <person name="Venkata Ramana V."/>
            <person name="Vikas Patil S."/>
            <person name="Yogita Lugani V."/>
        </authorList>
    </citation>
    <scope>NUCLEOTIDE SEQUENCE</scope>
    <source>
        <strain evidence="3">SN6</strain>
    </source>
</reference>
<feature type="domain" description="Transglycosylase SLT" evidence="1">
    <location>
        <begin position="71"/>
        <end position="118"/>
    </location>
</feature>
<dbReference type="InterPro" id="IPR023346">
    <property type="entry name" value="Lysozyme-like_dom_sf"/>
</dbReference>
<dbReference type="Gene3D" id="1.10.530.10">
    <property type="match status" value="1"/>
</dbReference>
<gene>
    <name evidence="3" type="ORF">IRY55_04135</name>
</gene>
<keyword evidence="4" id="KW-1185">Reference proteome</keyword>
<dbReference type="InterPro" id="IPR031304">
    <property type="entry name" value="SLT_2"/>
</dbReference>
<dbReference type="Pfam" id="PF13406">
    <property type="entry name" value="SLT_2"/>
    <property type="match status" value="1"/>
</dbReference>
<organism evidence="3 4">
    <name type="scientific">Savagea serpentis</name>
    <dbReference type="NCBI Taxonomy" id="2785297"/>
    <lineage>
        <taxon>Bacteria</taxon>
        <taxon>Bacillati</taxon>
        <taxon>Bacillota</taxon>
        <taxon>Bacilli</taxon>
        <taxon>Bacillales</taxon>
        <taxon>Caryophanaceae</taxon>
        <taxon>Savagea</taxon>
    </lineage>
</organism>
<dbReference type="Pfam" id="PF01464">
    <property type="entry name" value="SLT"/>
    <property type="match status" value="1"/>
</dbReference>